<feature type="signal peptide" evidence="1">
    <location>
        <begin position="1"/>
        <end position="24"/>
    </location>
</feature>
<name>A0ABU0HHC5_9HYPH</name>
<feature type="chain" id="PRO_5045370574" evidence="1">
    <location>
        <begin position="25"/>
        <end position="161"/>
    </location>
</feature>
<comment type="caution">
    <text evidence="2">The sequence shown here is derived from an EMBL/GenBank/DDBJ whole genome shotgun (WGS) entry which is preliminary data.</text>
</comment>
<dbReference type="EMBL" id="JAUSVV010000002">
    <property type="protein sequence ID" value="MDQ0441721.1"/>
    <property type="molecule type" value="Genomic_DNA"/>
</dbReference>
<gene>
    <name evidence="2" type="ORF">QO016_001204</name>
</gene>
<keyword evidence="1" id="KW-0732">Signal</keyword>
<reference evidence="2 3" key="1">
    <citation type="submission" date="2023-07" db="EMBL/GenBank/DDBJ databases">
        <title>Genomic Encyclopedia of Type Strains, Phase IV (KMG-IV): sequencing the most valuable type-strain genomes for metagenomic binning, comparative biology and taxonomic classification.</title>
        <authorList>
            <person name="Goeker M."/>
        </authorList>
    </citation>
    <scope>NUCLEOTIDE SEQUENCE [LARGE SCALE GENOMIC DNA]</scope>
    <source>
        <strain evidence="2 3">DSM 19562</strain>
    </source>
</reference>
<protein>
    <submittedName>
        <fullName evidence="2">Uncharacterized protein</fullName>
    </submittedName>
</protein>
<organism evidence="2 3">
    <name type="scientific">Methylobacterium persicinum</name>
    <dbReference type="NCBI Taxonomy" id="374426"/>
    <lineage>
        <taxon>Bacteria</taxon>
        <taxon>Pseudomonadati</taxon>
        <taxon>Pseudomonadota</taxon>
        <taxon>Alphaproteobacteria</taxon>
        <taxon>Hyphomicrobiales</taxon>
        <taxon>Methylobacteriaceae</taxon>
        <taxon>Methylobacterium</taxon>
    </lineage>
</organism>
<dbReference type="Proteomes" id="UP001236369">
    <property type="component" value="Unassembled WGS sequence"/>
</dbReference>
<accession>A0ABU0HHC5</accession>
<evidence type="ECO:0000313" key="2">
    <source>
        <dbReference type="EMBL" id="MDQ0441721.1"/>
    </source>
</evidence>
<sequence length="161" mass="17499">MIRAPILCAALVAGSIAASLPVAAQPFVPADRAAVDLVKGHVTDGYVTVARTIAYAEKASRGAFAFAGYRVEQGPGEPFKRVRICYQLGIDPPACGVEYLVGTNPPHVEPSDRFIGLGRDLEHGPRAFLRALAREASLQRQPEMLRRIQAAAEPYNPYDWR</sequence>
<evidence type="ECO:0000313" key="3">
    <source>
        <dbReference type="Proteomes" id="UP001236369"/>
    </source>
</evidence>
<evidence type="ECO:0000256" key="1">
    <source>
        <dbReference type="SAM" id="SignalP"/>
    </source>
</evidence>
<keyword evidence="3" id="KW-1185">Reference proteome</keyword>
<dbReference type="RefSeq" id="WP_238251380.1">
    <property type="nucleotide sequence ID" value="NZ_BPQX01000051.1"/>
</dbReference>
<proteinExistence type="predicted"/>